<feature type="transmembrane region" description="Helical" evidence="22">
    <location>
        <begin position="138"/>
        <end position="156"/>
    </location>
</feature>
<sequence length="376" mass="41946">MNKQLERYDWIMITTAFLLISFGLLMVYSASFPLGIDISGDPYHFLKRQLVWFVLGTFLFFIVLHIPYRFYRKLVPYLVLLSLVVLVLVLLVGEEVKGAQRWLSFGPVTIQPSEFIKLAVILYLAHVYSNKHKYIDQFVQGVLPPLIIVVCMFGLIILQPDLGTAAMVLLAGGTIVFLSGARWFHLFILGGLSAGVVAWLAFETPYRMQRLIAFQDPFSHQMDSGGYQLIQAYIAMAHGGLTGTGLGKSAQKMHYLPEPHTDFIFPVIVEELGIFGLLFVVGCFLVLLWRGFITGVHASDMFGKLLAFGITFFFMFQALLNLMAVSGMMPITGVPLPFISYGGSSLIVSMISLGIVANIARKVKTERLRAKKEEVA</sequence>
<keyword evidence="4" id="KW-0132">Cell division</keyword>
<dbReference type="EC" id="2.4.99.28" evidence="19"/>
<reference evidence="24" key="1">
    <citation type="journal article" date="2019" name="Int. J. Syst. Evol. Microbiol.">
        <title>The Global Catalogue of Microorganisms (GCM) 10K type strain sequencing project: providing services to taxonomists for standard genome sequencing and annotation.</title>
        <authorList>
            <consortium name="The Broad Institute Genomics Platform"/>
            <consortium name="The Broad Institute Genome Sequencing Center for Infectious Disease"/>
            <person name="Wu L."/>
            <person name="Ma J."/>
        </authorList>
    </citation>
    <scope>NUCLEOTIDE SEQUENCE [LARGE SCALE GENOMIC DNA]</scope>
    <source>
        <strain evidence="24">CGMCC 1.15790</strain>
    </source>
</reference>
<evidence type="ECO:0000256" key="4">
    <source>
        <dbReference type="ARBA" id="ARBA00022618"/>
    </source>
</evidence>
<dbReference type="RefSeq" id="WP_270897913.1">
    <property type="nucleotide sequence ID" value="NZ_JBHSPF010000063.1"/>
</dbReference>
<evidence type="ECO:0000313" key="23">
    <source>
        <dbReference type="EMBL" id="MFC5629606.1"/>
    </source>
</evidence>
<comment type="similarity">
    <text evidence="16">Belongs to the SEDS family. FtsW subfamily.</text>
</comment>
<gene>
    <name evidence="23" type="primary">ftsW</name>
    <name evidence="23" type="ORF">ACFPTR_12170</name>
</gene>
<feature type="transmembrane region" description="Helical" evidence="22">
    <location>
        <begin position="105"/>
        <end position="126"/>
    </location>
</feature>
<evidence type="ECO:0000256" key="21">
    <source>
        <dbReference type="ARBA" id="ARBA00049966"/>
    </source>
</evidence>
<keyword evidence="8" id="KW-0133">Cell shape</keyword>
<evidence type="ECO:0000256" key="12">
    <source>
        <dbReference type="ARBA" id="ARBA00023306"/>
    </source>
</evidence>
<dbReference type="PROSITE" id="PS00428">
    <property type="entry name" value="FTSW_RODA_SPOVE"/>
    <property type="match status" value="1"/>
</dbReference>
<evidence type="ECO:0000256" key="7">
    <source>
        <dbReference type="ARBA" id="ARBA00022692"/>
    </source>
</evidence>
<keyword evidence="9" id="KW-0573">Peptidoglycan synthesis</keyword>
<comment type="subcellular location">
    <subcellularLocation>
        <location evidence="1">Cell membrane</location>
        <topology evidence="1">Multi-pass membrane protein</topology>
    </subcellularLocation>
</comment>
<keyword evidence="10 22" id="KW-1133">Transmembrane helix</keyword>
<dbReference type="Pfam" id="PF01098">
    <property type="entry name" value="FTSW_RODA_SPOVE"/>
    <property type="match status" value="1"/>
</dbReference>
<evidence type="ECO:0000256" key="8">
    <source>
        <dbReference type="ARBA" id="ARBA00022960"/>
    </source>
</evidence>
<dbReference type="InterPro" id="IPR001182">
    <property type="entry name" value="FtsW/RodA"/>
</dbReference>
<evidence type="ECO:0000256" key="11">
    <source>
        <dbReference type="ARBA" id="ARBA00023136"/>
    </source>
</evidence>
<dbReference type="InterPro" id="IPR013437">
    <property type="entry name" value="FtsW"/>
</dbReference>
<evidence type="ECO:0000256" key="10">
    <source>
        <dbReference type="ARBA" id="ARBA00022989"/>
    </source>
</evidence>
<keyword evidence="12" id="KW-0131">Cell cycle</keyword>
<comment type="pathway">
    <text evidence="2">Cell wall biogenesis; peptidoglycan biosynthesis.</text>
</comment>
<evidence type="ECO:0000256" key="22">
    <source>
        <dbReference type="SAM" id="Phobius"/>
    </source>
</evidence>
<evidence type="ECO:0000256" key="1">
    <source>
        <dbReference type="ARBA" id="ARBA00004651"/>
    </source>
</evidence>
<organism evidence="23 24">
    <name type="scientific">Aliibacillus thermotolerans</name>
    <dbReference type="NCBI Taxonomy" id="1834418"/>
    <lineage>
        <taxon>Bacteria</taxon>
        <taxon>Bacillati</taxon>
        <taxon>Bacillota</taxon>
        <taxon>Bacilli</taxon>
        <taxon>Bacillales</taxon>
        <taxon>Bacillaceae</taxon>
        <taxon>Aliibacillus</taxon>
    </lineage>
</organism>
<name>A0ABW0UA96_9BACI</name>
<keyword evidence="11 22" id="KW-0472">Membrane</keyword>
<dbReference type="PANTHER" id="PTHR30474">
    <property type="entry name" value="CELL CYCLE PROTEIN"/>
    <property type="match status" value="1"/>
</dbReference>
<evidence type="ECO:0000256" key="19">
    <source>
        <dbReference type="ARBA" id="ARBA00044770"/>
    </source>
</evidence>
<evidence type="ECO:0000256" key="13">
    <source>
        <dbReference type="ARBA" id="ARBA00023316"/>
    </source>
</evidence>
<dbReference type="InterPro" id="IPR018365">
    <property type="entry name" value="Cell_cycle_FtsW-rel_CS"/>
</dbReference>
<keyword evidence="6" id="KW-0808">Transferase</keyword>
<accession>A0ABW0UA96</accession>
<evidence type="ECO:0000256" key="9">
    <source>
        <dbReference type="ARBA" id="ARBA00022984"/>
    </source>
</evidence>
<feature type="transmembrane region" description="Helical" evidence="22">
    <location>
        <begin position="183"/>
        <end position="202"/>
    </location>
</feature>
<feature type="transmembrane region" description="Helical" evidence="22">
    <location>
        <begin position="272"/>
        <end position="293"/>
    </location>
</feature>
<dbReference type="EMBL" id="JBHSPF010000063">
    <property type="protein sequence ID" value="MFC5629606.1"/>
    <property type="molecule type" value="Genomic_DNA"/>
</dbReference>
<evidence type="ECO:0000256" key="14">
    <source>
        <dbReference type="ARBA" id="ARBA00032370"/>
    </source>
</evidence>
<feature type="transmembrane region" description="Helical" evidence="22">
    <location>
        <begin position="50"/>
        <end position="68"/>
    </location>
</feature>
<feature type="transmembrane region" description="Helical" evidence="22">
    <location>
        <begin position="75"/>
        <end position="93"/>
    </location>
</feature>
<evidence type="ECO:0000313" key="24">
    <source>
        <dbReference type="Proteomes" id="UP001596143"/>
    </source>
</evidence>
<comment type="catalytic activity">
    <reaction evidence="20">
        <text>[GlcNAc-(1-&gt;4)-Mur2Ac(oyl-L-Ala-gamma-D-Glu-L-Lys-D-Ala-D-Ala)](n)-di-trans,octa-cis-undecaprenyl diphosphate + beta-D-GlcNAc-(1-&gt;4)-Mur2Ac(oyl-L-Ala-gamma-D-Glu-L-Lys-D-Ala-D-Ala)-di-trans,octa-cis-undecaprenyl diphosphate = [GlcNAc-(1-&gt;4)-Mur2Ac(oyl-L-Ala-gamma-D-Glu-L-Lys-D-Ala-D-Ala)](n+1)-di-trans,octa-cis-undecaprenyl diphosphate + di-trans,octa-cis-undecaprenyl diphosphate + H(+)</text>
        <dbReference type="Rhea" id="RHEA:23708"/>
        <dbReference type="Rhea" id="RHEA-COMP:9602"/>
        <dbReference type="Rhea" id="RHEA-COMP:9603"/>
        <dbReference type="ChEBI" id="CHEBI:15378"/>
        <dbReference type="ChEBI" id="CHEBI:58405"/>
        <dbReference type="ChEBI" id="CHEBI:60033"/>
        <dbReference type="ChEBI" id="CHEBI:78435"/>
        <dbReference type="EC" id="2.4.99.28"/>
    </reaction>
</comment>
<feature type="transmembrane region" description="Helical" evidence="22">
    <location>
        <begin position="305"/>
        <end position="326"/>
    </location>
</feature>
<keyword evidence="24" id="KW-1185">Reference proteome</keyword>
<dbReference type="NCBIfam" id="TIGR02614">
    <property type="entry name" value="ftsW"/>
    <property type="match status" value="1"/>
</dbReference>
<proteinExistence type="inferred from homology"/>
<evidence type="ECO:0000256" key="6">
    <source>
        <dbReference type="ARBA" id="ARBA00022679"/>
    </source>
</evidence>
<protein>
    <recommendedName>
        <fullName evidence="17">Probable peptidoglycan glycosyltransferase FtsW</fullName>
        <ecNumber evidence="19">2.4.99.28</ecNumber>
    </recommendedName>
    <alternativeName>
        <fullName evidence="18">Cell division protein FtsW</fullName>
    </alternativeName>
    <alternativeName>
        <fullName evidence="15">Cell wall polymerase</fullName>
    </alternativeName>
    <alternativeName>
        <fullName evidence="14">Peptidoglycan polymerase</fullName>
    </alternativeName>
</protein>
<keyword evidence="3" id="KW-1003">Cell membrane</keyword>
<evidence type="ECO:0000256" key="20">
    <source>
        <dbReference type="ARBA" id="ARBA00049902"/>
    </source>
</evidence>
<comment type="caution">
    <text evidence="23">The sequence shown here is derived from an EMBL/GenBank/DDBJ whole genome shotgun (WGS) entry which is preliminary data.</text>
</comment>
<keyword evidence="13" id="KW-0961">Cell wall biogenesis/degradation</keyword>
<evidence type="ECO:0000256" key="16">
    <source>
        <dbReference type="ARBA" id="ARBA00038053"/>
    </source>
</evidence>
<evidence type="ECO:0000256" key="5">
    <source>
        <dbReference type="ARBA" id="ARBA00022676"/>
    </source>
</evidence>
<keyword evidence="7 22" id="KW-0812">Transmembrane</keyword>
<feature type="transmembrane region" description="Helical" evidence="22">
    <location>
        <begin position="12"/>
        <end position="30"/>
    </location>
</feature>
<keyword evidence="5" id="KW-0328">Glycosyltransferase</keyword>
<feature type="transmembrane region" description="Helical" evidence="22">
    <location>
        <begin position="338"/>
        <end position="360"/>
    </location>
</feature>
<evidence type="ECO:0000256" key="17">
    <source>
        <dbReference type="ARBA" id="ARBA00041185"/>
    </source>
</evidence>
<dbReference type="PANTHER" id="PTHR30474:SF2">
    <property type="entry name" value="PEPTIDOGLYCAN GLYCOSYLTRANSFERASE FTSW-RELATED"/>
    <property type="match status" value="1"/>
</dbReference>
<comment type="function">
    <text evidence="21">Peptidoglycan polymerase that is essential for cell division.</text>
</comment>
<evidence type="ECO:0000256" key="18">
    <source>
        <dbReference type="ARBA" id="ARBA00041418"/>
    </source>
</evidence>
<dbReference type="Proteomes" id="UP001596143">
    <property type="component" value="Unassembled WGS sequence"/>
</dbReference>
<evidence type="ECO:0000256" key="2">
    <source>
        <dbReference type="ARBA" id="ARBA00004752"/>
    </source>
</evidence>
<evidence type="ECO:0000256" key="3">
    <source>
        <dbReference type="ARBA" id="ARBA00022475"/>
    </source>
</evidence>
<evidence type="ECO:0000256" key="15">
    <source>
        <dbReference type="ARBA" id="ARBA00033270"/>
    </source>
</evidence>